<evidence type="ECO:0000259" key="5">
    <source>
        <dbReference type="Pfam" id="PF00296"/>
    </source>
</evidence>
<dbReference type="GO" id="GO:0004497">
    <property type="term" value="F:monooxygenase activity"/>
    <property type="evidence" value="ECO:0007669"/>
    <property type="project" value="UniProtKB-KW"/>
</dbReference>
<keyword evidence="7" id="KW-1185">Reference proteome</keyword>
<dbReference type="SUPFAM" id="SSF51679">
    <property type="entry name" value="Bacterial luciferase-like"/>
    <property type="match status" value="1"/>
</dbReference>
<keyword evidence="2" id="KW-0288">FMN</keyword>
<keyword evidence="1" id="KW-0285">Flavoprotein</keyword>
<protein>
    <submittedName>
        <fullName evidence="6">LLM class flavin-dependent oxidoreductase</fullName>
        <ecNumber evidence="6">1.-.-.-</ecNumber>
    </submittedName>
</protein>
<dbReference type="InterPro" id="IPR011251">
    <property type="entry name" value="Luciferase-like_dom"/>
</dbReference>
<evidence type="ECO:0000256" key="3">
    <source>
        <dbReference type="ARBA" id="ARBA00023002"/>
    </source>
</evidence>
<accession>A0AAW9RS87</accession>
<dbReference type="GO" id="GO:0016705">
    <property type="term" value="F:oxidoreductase activity, acting on paired donors, with incorporation or reduction of molecular oxygen"/>
    <property type="evidence" value="ECO:0007669"/>
    <property type="project" value="InterPro"/>
</dbReference>
<gene>
    <name evidence="6" type="ORF">V3328_10035</name>
</gene>
<dbReference type="AlphaFoldDB" id="A0AAW9RS87"/>
<comment type="caution">
    <text evidence="6">The sequence shown here is derived from an EMBL/GenBank/DDBJ whole genome shotgun (WGS) entry which is preliminary data.</text>
</comment>
<dbReference type="Pfam" id="PF00296">
    <property type="entry name" value="Bac_luciferase"/>
    <property type="match status" value="1"/>
</dbReference>
<evidence type="ECO:0000313" key="6">
    <source>
        <dbReference type="EMBL" id="MEJ8571813.1"/>
    </source>
</evidence>
<dbReference type="CDD" id="cd01094">
    <property type="entry name" value="Alkanesulfonate_monoxygenase"/>
    <property type="match status" value="1"/>
</dbReference>
<dbReference type="Gene3D" id="3.20.20.30">
    <property type="entry name" value="Luciferase-like domain"/>
    <property type="match status" value="1"/>
</dbReference>
<evidence type="ECO:0000256" key="4">
    <source>
        <dbReference type="ARBA" id="ARBA00023033"/>
    </source>
</evidence>
<feature type="domain" description="Luciferase-like" evidence="5">
    <location>
        <begin position="27"/>
        <end position="335"/>
    </location>
</feature>
<keyword evidence="3 6" id="KW-0560">Oxidoreductase</keyword>
<dbReference type="InterPro" id="IPR050172">
    <property type="entry name" value="SsuD_RutA_monooxygenase"/>
</dbReference>
<dbReference type="PANTHER" id="PTHR42847">
    <property type="entry name" value="ALKANESULFONATE MONOOXYGENASE"/>
    <property type="match status" value="1"/>
</dbReference>
<dbReference type="EC" id="1.-.-.-" evidence="6"/>
<proteinExistence type="predicted"/>
<evidence type="ECO:0000256" key="2">
    <source>
        <dbReference type="ARBA" id="ARBA00022643"/>
    </source>
</evidence>
<dbReference type="RefSeq" id="WP_340329516.1">
    <property type="nucleotide sequence ID" value="NZ_JAZHOF010000004.1"/>
</dbReference>
<organism evidence="6 7">
    <name type="scientific">Microbaculum marinum</name>
    <dbReference type="NCBI Taxonomy" id="1764581"/>
    <lineage>
        <taxon>Bacteria</taxon>
        <taxon>Pseudomonadati</taxon>
        <taxon>Pseudomonadota</taxon>
        <taxon>Alphaproteobacteria</taxon>
        <taxon>Hyphomicrobiales</taxon>
        <taxon>Tepidamorphaceae</taxon>
        <taxon>Microbaculum</taxon>
    </lineage>
</organism>
<reference evidence="6 7" key="1">
    <citation type="submission" date="2024-02" db="EMBL/GenBank/DDBJ databases">
        <title>Genome analysis and characterization of Microbaculum marinisediminis sp. nov., isolated from marine sediment.</title>
        <authorList>
            <person name="Du Z.-J."/>
            <person name="Ye Y.-Q."/>
            <person name="Zhang Z.-R."/>
            <person name="Yuan S.-M."/>
            <person name="Zhang X.-Y."/>
        </authorList>
    </citation>
    <scope>NUCLEOTIDE SEQUENCE [LARGE SCALE GENOMIC DNA]</scope>
    <source>
        <strain evidence="6 7">SDUM1044001</strain>
    </source>
</reference>
<dbReference type="Proteomes" id="UP001378188">
    <property type="component" value="Unassembled WGS sequence"/>
</dbReference>
<name>A0AAW9RS87_9HYPH</name>
<evidence type="ECO:0000256" key="1">
    <source>
        <dbReference type="ARBA" id="ARBA00022630"/>
    </source>
</evidence>
<sequence>MTNPLFNDNRLKLGIFGTNGKGGSQTRVPELYKPTWENSVRTAQVADRAGFEAIVAYARWKAYMPGKPDHPSGLALDPFTWSAGIAQATSYSAIMPTSHAPTIHPITCAKQCATIDLISGGRLGLNIVGGWNRHELEMFGAPLREHDERYEQLEEWLAVIKLMWTQTEEFDFDGRFYSVRRGASMPKPVQKPAPPIMNAGGSPRGMEFACRNADMCFVILRSEDPAEWRRQIDLYKETARSFGREVKVWTYCPVVQRDTNEEAEAYLDYYAVEMEDTESIDAWSAGVGGQSQIASREQMKEMRKRIAAGAGGNIIVGDAERIAETMHNLCDAGLDGILCSFVDFDDGLGRFIPGVMPLLEQRGLRAPFSPGGSIGAAV</sequence>
<dbReference type="PANTHER" id="PTHR42847:SF4">
    <property type="entry name" value="ALKANESULFONATE MONOOXYGENASE-RELATED"/>
    <property type="match status" value="1"/>
</dbReference>
<evidence type="ECO:0000313" key="7">
    <source>
        <dbReference type="Proteomes" id="UP001378188"/>
    </source>
</evidence>
<keyword evidence="4" id="KW-0503">Monooxygenase</keyword>
<dbReference type="EMBL" id="JAZHOF010000004">
    <property type="protein sequence ID" value="MEJ8571813.1"/>
    <property type="molecule type" value="Genomic_DNA"/>
</dbReference>
<dbReference type="InterPro" id="IPR036661">
    <property type="entry name" value="Luciferase-like_sf"/>
</dbReference>